<gene>
    <name evidence="13" type="ORF">ONB1V03_LOCUS7374</name>
</gene>
<feature type="transmembrane region" description="Helical" evidence="12">
    <location>
        <begin position="491"/>
        <end position="512"/>
    </location>
</feature>
<proteinExistence type="inferred from homology"/>
<dbReference type="PROSITE" id="PS00754">
    <property type="entry name" value="NA_NEUROTRAN_SYMP_2"/>
    <property type="match status" value="1"/>
</dbReference>
<evidence type="ECO:0000313" key="13">
    <source>
        <dbReference type="EMBL" id="CAD7649605.1"/>
    </source>
</evidence>
<evidence type="ECO:0000256" key="1">
    <source>
        <dbReference type="ARBA" id="ARBA00004141"/>
    </source>
</evidence>
<dbReference type="PANTHER" id="PTHR11616:SF240">
    <property type="entry name" value="BLOATED TUBULES, ISOFORM B-RELATED"/>
    <property type="match status" value="1"/>
</dbReference>
<feature type="transmembrane region" description="Helical" evidence="12">
    <location>
        <begin position="368"/>
        <end position="393"/>
    </location>
</feature>
<feature type="binding site" evidence="8">
    <location>
        <position position="56"/>
    </location>
    <ligand>
        <name>Na(+)</name>
        <dbReference type="ChEBI" id="CHEBI:29101"/>
        <label>1</label>
    </ligand>
</feature>
<dbReference type="SUPFAM" id="SSF161070">
    <property type="entry name" value="SNF-like"/>
    <property type="match status" value="1"/>
</dbReference>
<evidence type="ECO:0000256" key="9">
    <source>
        <dbReference type="PIRSR" id="PIRSR600175-2"/>
    </source>
</evidence>
<keyword evidence="6 12" id="KW-1133">Transmembrane helix</keyword>
<dbReference type="PROSITE" id="PS00610">
    <property type="entry name" value="NA_NEUROTRAN_SYMP_1"/>
    <property type="match status" value="1"/>
</dbReference>
<feature type="transmembrane region" description="Helical" evidence="12">
    <location>
        <begin position="259"/>
        <end position="279"/>
    </location>
</feature>
<feature type="binding site" evidence="8">
    <location>
        <position position="342"/>
    </location>
    <ligand>
        <name>Na(+)</name>
        <dbReference type="ChEBI" id="CHEBI:29101"/>
        <label>1</label>
    </ligand>
</feature>
<keyword evidence="5 10" id="KW-0769">Symport</keyword>
<reference evidence="13" key="1">
    <citation type="submission" date="2020-11" db="EMBL/GenBank/DDBJ databases">
        <authorList>
            <person name="Tran Van P."/>
        </authorList>
    </citation>
    <scope>NUCLEOTIDE SEQUENCE</scope>
</reference>
<comment type="subcellular location">
    <subcellularLocation>
        <location evidence="1">Membrane</location>
        <topology evidence="1">Multi-pass membrane protein</topology>
    </subcellularLocation>
</comment>
<feature type="transmembrane region" description="Helical" evidence="12">
    <location>
        <begin position="449"/>
        <end position="470"/>
    </location>
</feature>
<evidence type="ECO:0000256" key="6">
    <source>
        <dbReference type="ARBA" id="ARBA00022989"/>
    </source>
</evidence>
<comment type="similarity">
    <text evidence="2 10">Belongs to the sodium:neurotransmitter symporter (SNF) (TC 2.A.22) family.</text>
</comment>
<feature type="binding site" evidence="8">
    <location>
        <position position="52"/>
    </location>
    <ligand>
        <name>Na(+)</name>
        <dbReference type="ChEBI" id="CHEBI:29101"/>
        <label>1</label>
    </ligand>
</feature>
<evidence type="ECO:0000256" key="4">
    <source>
        <dbReference type="ARBA" id="ARBA00022692"/>
    </source>
</evidence>
<evidence type="ECO:0000256" key="3">
    <source>
        <dbReference type="ARBA" id="ARBA00022448"/>
    </source>
</evidence>
<feature type="transmembrane region" description="Helical" evidence="12">
    <location>
        <begin position="41"/>
        <end position="60"/>
    </location>
</feature>
<keyword evidence="9" id="KW-1015">Disulfide bond</keyword>
<dbReference type="EMBL" id="OC918539">
    <property type="protein sequence ID" value="CAD7649605.1"/>
    <property type="molecule type" value="Genomic_DNA"/>
</dbReference>
<evidence type="ECO:0000313" key="14">
    <source>
        <dbReference type="Proteomes" id="UP000728032"/>
    </source>
</evidence>
<name>A0A7R9LX83_9ACAR</name>
<dbReference type="PROSITE" id="PS50267">
    <property type="entry name" value="NA_NEUROTRAN_SYMP_3"/>
    <property type="match status" value="1"/>
</dbReference>
<dbReference type="OrthoDB" id="6581954at2759"/>
<evidence type="ECO:0000256" key="11">
    <source>
        <dbReference type="SAM" id="MobiDB-lite"/>
    </source>
</evidence>
<feature type="transmembrane region" description="Helical" evidence="12">
    <location>
        <begin position="115"/>
        <end position="142"/>
    </location>
</feature>
<dbReference type="Proteomes" id="UP000728032">
    <property type="component" value="Unassembled WGS sequence"/>
</dbReference>
<evidence type="ECO:0000256" key="5">
    <source>
        <dbReference type="ARBA" id="ARBA00022847"/>
    </source>
</evidence>
<dbReference type="Pfam" id="PF00209">
    <property type="entry name" value="SNF"/>
    <property type="match status" value="2"/>
</dbReference>
<feature type="transmembrane region" description="Helical" evidence="12">
    <location>
        <begin position="524"/>
        <end position="543"/>
    </location>
</feature>
<dbReference type="PRINTS" id="PR00176">
    <property type="entry name" value="NANEUSMPORT"/>
</dbReference>
<feature type="transmembrane region" description="Helical" evidence="12">
    <location>
        <begin position="599"/>
        <end position="624"/>
    </location>
</feature>
<keyword evidence="14" id="KW-1185">Reference proteome</keyword>
<feature type="transmembrane region" description="Helical" evidence="12">
    <location>
        <begin position="286"/>
        <end position="306"/>
    </location>
</feature>
<feature type="disulfide bond" evidence="9">
    <location>
        <begin position="154"/>
        <end position="163"/>
    </location>
</feature>
<dbReference type="AlphaFoldDB" id="A0A7R9LX83"/>
<organism evidence="13">
    <name type="scientific">Oppiella nova</name>
    <dbReference type="NCBI Taxonomy" id="334625"/>
    <lineage>
        <taxon>Eukaryota</taxon>
        <taxon>Metazoa</taxon>
        <taxon>Ecdysozoa</taxon>
        <taxon>Arthropoda</taxon>
        <taxon>Chelicerata</taxon>
        <taxon>Arachnida</taxon>
        <taxon>Acari</taxon>
        <taxon>Acariformes</taxon>
        <taxon>Sarcoptiformes</taxon>
        <taxon>Oribatida</taxon>
        <taxon>Brachypylina</taxon>
        <taxon>Oppioidea</taxon>
        <taxon>Oppiidae</taxon>
        <taxon>Oppiella</taxon>
    </lineage>
</organism>
<evidence type="ECO:0000256" key="7">
    <source>
        <dbReference type="ARBA" id="ARBA00023136"/>
    </source>
</evidence>
<feature type="transmembrane region" description="Helical" evidence="12">
    <location>
        <begin position="335"/>
        <end position="356"/>
    </location>
</feature>
<evidence type="ECO:0000256" key="8">
    <source>
        <dbReference type="PIRSR" id="PIRSR600175-1"/>
    </source>
</evidence>
<keyword evidence="8" id="KW-0479">Metal-binding</keyword>
<evidence type="ECO:0000256" key="12">
    <source>
        <dbReference type="SAM" id="Phobius"/>
    </source>
</evidence>
<feature type="region of interest" description="Disordered" evidence="11">
    <location>
        <begin position="658"/>
        <end position="697"/>
    </location>
</feature>
<dbReference type="InterPro" id="IPR037272">
    <property type="entry name" value="SNS_sf"/>
</dbReference>
<keyword evidence="7 12" id="KW-0472">Membrane</keyword>
<accession>A0A7R9LX83</accession>
<evidence type="ECO:0000256" key="10">
    <source>
        <dbReference type="RuleBase" id="RU003732"/>
    </source>
</evidence>
<feature type="transmembrane region" description="Helical" evidence="12">
    <location>
        <begin position="564"/>
        <end position="587"/>
    </location>
</feature>
<evidence type="ECO:0000256" key="2">
    <source>
        <dbReference type="ARBA" id="ARBA00006459"/>
    </source>
</evidence>
<keyword evidence="8" id="KW-0915">Sodium</keyword>
<dbReference type="GO" id="GO:0005886">
    <property type="term" value="C:plasma membrane"/>
    <property type="evidence" value="ECO:0007669"/>
    <property type="project" value="TreeGrafter"/>
</dbReference>
<dbReference type="EMBL" id="CAJPVJ010003714">
    <property type="protein sequence ID" value="CAG2167878.1"/>
    <property type="molecule type" value="Genomic_DNA"/>
</dbReference>
<feature type="binding site" evidence="8">
    <location>
        <position position="461"/>
    </location>
    <ligand>
        <name>Na(+)</name>
        <dbReference type="ChEBI" id="CHEBI:29101"/>
        <label>1</label>
    </ligand>
</feature>
<dbReference type="GO" id="GO:0015375">
    <property type="term" value="F:glycine:sodium symporter activity"/>
    <property type="evidence" value="ECO:0007669"/>
    <property type="project" value="TreeGrafter"/>
</dbReference>
<keyword evidence="3 10" id="KW-0813">Transport</keyword>
<keyword evidence="4 10" id="KW-0812">Transmembrane</keyword>
<feature type="binding site" evidence="8">
    <location>
        <position position="51"/>
    </location>
    <ligand>
        <name>Na(+)</name>
        <dbReference type="ChEBI" id="CHEBI:29101"/>
        <label>1</label>
    </ligand>
</feature>
<protein>
    <recommendedName>
        <fullName evidence="10">Transporter</fullName>
    </recommendedName>
</protein>
<sequence length="718" mass="81210">YVQEIRCVAMPAPQVDIPSLVISESPDFDENKERGNWSNSLEFLLSCLSYAVGLGNVWRFPYLVYRNGGGAFFIPYTIMLLFVGLPLFLLELGFGQYASEGPITIWKVAPMFQGLGYAMFLMSGLVSIYYNMILAWGLFYLLSSFTTSLPWRSCENYWNTDACRRFDTKNCTGHNGTMLFNGTCITRMCWFNTNGTNVIDQNWNPISLNTTILDASCSIADSEWNILKQQNSKMPSDEYFHNFVLGITEGIHDLGGVRLELAGCLLVCWFIVFICLVRGVKSMGKVVYFTALFPYFVLTILLIRGLTLPGAAEGIRYYLTPEWYRLKEAQVWADAAMQIFFSLSPCWGGLITLASYNRFHNNFFRDTIFISVGNCGTSIFAGFVIFSIIGFMAHEMGVGVDQVAAQGMRPLLGHNLYHINLKPHLTLLGAGLAFVAYPEAVSRLPISPLWAILFFFMLLTLGLGTQFTLIETVVTTIVDTWPEKFRHRKPLVLAATCGFMYLVGLLICTKAGMYILQLMDNHCASFSALIIGLVEVVVIGWVYGVDRFLEDMKVMLGHYPFHRLYWRILWKFVCPGLIIFILIFSFIDLKPATYGDYVYPWWASVIGWMLSLVSVSAIPFVAVLKITKMRGPIIHRIKVLMRPTSDWGPKLQLHRMETHSPKHTDSQVPLRYDADNDSNDSDDLKMNGKDNYILADEPSDSDTGLRLKLPLYHSETGL</sequence>
<feature type="non-terminal residue" evidence="13">
    <location>
        <position position="1"/>
    </location>
</feature>
<feature type="transmembrane region" description="Helical" evidence="12">
    <location>
        <begin position="72"/>
        <end position="94"/>
    </location>
</feature>
<dbReference type="GO" id="GO:0046872">
    <property type="term" value="F:metal ion binding"/>
    <property type="evidence" value="ECO:0007669"/>
    <property type="project" value="UniProtKB-KW"/>
</dbReference>
<dbReference type="PANTHER" id="PTHR11616">
    <property type="entry name" value="SODIUM/CHLORIDE DEPENDENT TRANSPORTER"/>
    <property type="match status" value="1"/>
</dbReference>
<dbReference type="InterPro" id="IPR000175">
    <property type="entry name" value="Na/ntran_symport"/>
</dbReference>
<feature type="binding site" evidence="8">
    <location>
        <position position="374"/>
    </location>
    <ligand>
        <name>Na(+)</name>
        <dbReference type="ChEBI" id="CHEBI:29101"/>
        <label>1</label>
    </ligand>
</feature>